<dbReference type="PANTHER" id="PTHR45228">
    <property type="entry name" value="CYCLIC DI-GMP PHOSPHODIESTERASE TM_0186-RELATED"/>
    <property type="match status" value="1"/>
</dbReference>
<feature type="domain" description="Response regulatory" evidence="2">
    <location>
        <begin position="2"/>
        <end position="119"/>
    </location>
</feature>
<dbReference type="InterPro" id="IPR037522">
    <property type="entry name" value="HD_GYP_dom"/>
</dbReference>
<evidence type="ECO:0000259" key="3">
    <source>
        <dbReference type="PROSITE" id="PS51832"/>
    </source>
</evidence>
<dbReference type="SUPFAM" id="SSF109604">
    <property type="entry name" value="HD-domain/PDEase-like"/>
    <property type="match status" value="1"/>
</dbReference>
<feature type="modified residue" description="4-aspartylphosphate" evidence="1">
    <location>
        <position position="52"/>
    </location>
</feature>
<dbReference type="InterPro" id="IPR052020">
    <property type="entry name" value="Cyclic_di-GMP/3'3'-cGAMP_PDE"/>
</dbReference>
<dbReference type="Gene3D" id="1.10.3210.10">
    <property type="entry name" value="Hypothetical protein af1432"/>
    <property type="match status" value="1"/>
</dbReference>
<sequence>MRILLVDDNKTNLSLLTRLVEKLPDCVAIPYLHPEDVLADAPALEFDIAVIDFQMPVYSGIELLTELVRFENYRDKPVVFVTADTDTATRMAALNAGAIDFLTKPVNPLEFQARIKNLVALVDARNKLADKAEWLRIEVEKAVVELRAREEEIIDRLTIAASYKDFETARHTRRVGLYSEAIARAYGMEARACSDIRLASPMHDIGKVAIPDAVLLKNGKLTEQEFAAMQRHTVVGCDILRESKSSLLQLAAEIAGSHHERWDGQGYPFRLSGETIPVSGRIVAIADNFDALTSARPYKEAWSVDRAVAHIRERSGSHFDPRCVAAFDKALSVILEIMETDRRESLLSVPTSCIPVHAGCSQSKESFERCRRAISDARVEKNDGPLTVAMMTSPTTQNYELENQPTALQGR</sequence>
<dbReference type="PANTHER" id="PTHR45228:SF1">
    <property type="entry name" value="CYCLIC DI-GMP PHOSPHODIESTERASE TM_0186"/>
    <property type="match status" value="1"/>
</dbReference>
<dbReference type="SMART" id="SM00448">
    <property type="entry name" value="REC"/>
    <property type="match status" value="1"/>
</dbReference>
<organism evidence="4 5">
    <name type="scientific">Rhizobium soli</name>
    <dbReference type="NCBI Taxonomy" id="424798"/>
    <lineage>
        <taxon>Bacteria</taxon>
        <taxon>Pseudomonadati</taxon>
        <taxon>Pseudomonadota</taxon>
        <taxon>Alphaproteobacteria</taxon>
        <taxon>Hyphomicrobiales</taxon>
        <taxon>Rhizobiaceae</taxon>
        <taxon>Rhizobium/Agrobacterium group</taxon>
        <taxon>Rhizobium</taxon>
    </lineage>
</organism>
<dbReference type="Gene3D" id="3.40.50.2300">
    <property type="match status" value="1"/>
</dbReference>
<dbReference type="AlphaFoldDB" id="A0A7X0JN36"/>
<dbReference type="SMART" id="SM00471">
    <property type="entry name" value="HDc"/>
    <property type="match status" value="1"/>
</dbReference>
<keyword evidence="1" id="KW-0597">Phosphoprotein</keyword>
<evidence type="ECO:0000313" key="4">
    <source>
        <dbReference type="EMBL" id="MBB6510644.1"/>
    </source>
</evidence>
<gene>
    <name evidence="4" type="ORF">F4695_004036</name>
</gene>
<dbReference type="PROSITE" id="PS51832">
    <property type="entry name" value="HD_GYP"/>
    <property type="match status" value="1"/>
</dbReference>
<name>A0A7X0JN36_9HYPH</name>
<dbReference type="EMBL" id="JACHBU010000010">
    <property type="protein sequence ID" value="MBB6510644.1"/>
    <property type="molecule type" value="Genomic_DNA"/>
</dbReference>
<dbReference type="Pfam" id="PF00072">
    <property type="entry name" value="Response_reg"/>
    <property type="match status" value="1"/>
</dbReference>
<dbReference type="SUPFAM" id="SSF52172">
    <property type="entry name" value="CheY-like"/>
    <property type="match status" value="1"/>
</dbReference>
<dbReference type="Proteomes" id="UP000585437">
    <property type="component" value="Unassembled WGS sequence"/>
</dbReference>
<proteinExistence type="predicted"/>
<dbReference type="PROSITE" id="PS50110">
    <property type="entry name" value="RESPONSE_REGULATORY"/>
    <property type="match status" value="1"/>
</dbReference>
<dbReference type="GO" id="GO:0008081">
    <property type="term" value="F:phosphoric diester hydrolase activity"/>
    <property type="evidence" value="ECO:0007669"/>
    <property type="project" value="UniProtKB-ARBA"/>
</dbReference>
<accession>A0A7X0JN36</accession>
<dbReference type="CDD" id="cd00077">
    <property type="entry name" value="HDc"/>
    <property type="match status" value="1"/>
</dbReference>
<protein>
    <submittedName>
        <fullName evidence="4">Putative two-component system response regulator</fullName>
    </submittedName>
</protein>
<dbReference type="GO" id="GO:0000160">
    <property type="term" value="P:phosphorelay signal transduction system"/>
    <property type="evidence" value="ECO:0007669"/>
    <property type="project" value="InterPro"/>
</dbReference>
<dbReference type="InterPro" id="IPR011006">
    <property type="entry name" value="CheY-like_superfamily"/>
</dbReference>
<evidence type="ECO:0000256" key="1">
    <source>
        <dbReference type="PROSITE-ProRule" id="PRU00169"/>
    </source>
</evidence>
<keyword evidence="5" id="KW-1185">Reference proteome</keyword>
<reference evidence="4 5" key="1">
    <citation type="submission" date="2020-08" db="EMBL/GenBank/DDBJ databases">
        <title>The Agave Microbiome: Exploring the role of microbial communities in plant adaptations to desert environments.</title>
        <authorList>
            <person name="Partida-Martinez L.P."/>
        </authorList>
    </citation>
    <scope>NUCLEOTIDE SEQUENCE [LARGE SCALE GENOMIC DNA]</scope>
    <source>
        <strain evidence="4 5">AS3.12</strain>
    </source>
</reference>
<dbReference type="InterPro" id="IPR001789">
    <property type="entry name" value="Sig_transdc_resp-reg_receiver"/>
</dbReference>
<comment type="caution">
    <text evidence="4">The sequence shown here is derived from an EMBL/GenBank/DDBJ whole genome shotgun (WGS) entry which is preliminary data.</text>
</comment>
<dbReference type="InterPro" id="IPR003607">
    <property type="entry name" value="HD/PDEase_dom"/>
</dbReference>
<evidence type="ECO:0000313" key="5">
    <source>
        <dbReference type="Proteomes" id="UP000585437"/>
    </source>
</evidence>
<dbReference type="Pfam" id="PF13487">
    <property type="entry name" value="HD_5"/>
    <property type="match status" value="1"/>
</dbReference>
<feature type="domain" description="HD-GYP" evidence="3">
    <location>
        <begin position="146"/>
        <end position="343"/>
    </location>
</feature>
<dbReference type="RefSeq" id="WP_082471774.1">
    <property type="nucleotide sequence ID" value="NZ_JACHBU010000010.1"/>
</dbReference>
<evidence type="ECO:0000259" key="2">
    <source>
        <dbReference type="PROSITE" id="PS50110"/>
    </source>
</evidence>